<dbReference type="InterPro" id="IPR028098">
    <property type="entry name" value="Glyco_trans_4-like_N"/>
</dbReference>
<reference evidence="4 5" key="1">
    <citation type="submission" date="2019-03" db="EMBL/GenBank/DDBJ databases">
        <title>Rhizobium sp. nov., an bacterium isolated from biocrust in Mu Us Desert.</title>
        <authorList>
            <person name="Lixiong L."/>
        </authorList>
    </citation>
    <scope>NUCLEOTIDE SEQUENCE [LARGE SCALE GENOMIC DNA]</scope>
    <source>
        <strain evidence="4 5">SPY-1</strain>
    </source>
</reference>
<evidence type="ECO:0000313" key="4">
    <source>
        <dbReference type="EMBL" id="TDK34608.1"/>
    </source>
</evidence>
<dbReference type="PANTHER" id="PTHR46401:SF2">
    <property type="entry name" value="GLYCOSYLTRANSFERASE WBBK-RELATED"/>
    <property type="match status" value="1"/>
</dbReference>
<feature type="domain" description="Glycosyltransferase subfamily 4-like N-terminal" evidence="3">
    <location>
        <begin position="6"/>
        <end position="171"/>
    </location>
</feature>
<evidence type="ECO:0000256" key="1">
    <source>
        <dbReference type="ARBA" id="ARBA00022679"/>
    </source>
</evidence>
<dbReference type="RefSeq" id="WP_133317444.1">
    <property type="nucleotide sequence ID" value="NZ_SMTL01000004.1"/>
</dbReference>
<dbReference type="AlphaFoldDB" id="A0A4R5UGE1"/>
<accession>A0A4R5UGE1</accession>
<proteinExistence type="predicted"/>
<dbReference type="Pfam" id="PF00534">
    <property type="entry name" value="Glycos_transf_1"/>
    <property type="match status" value="1"/>
</dbReference>
<dbReference type="InterPro" id="IPR001296">
    <property type="entry name" value="Glyco_trans_1"/>
</dbReference>
<dbReference type="Proteomes" id="UP000295238">
    <property type="component" value="Unassembled WGS sequence"/>
</dbReference>
<dbReference type="OrthoDB" id="7847955at2"/>
<keyword evidence="1 4" id="KW-0808">Transferase</keyword>
<dbReference type="PANTHER" id="PTHR46401">
    <property type="entry name" value="GLYCOSYLTRANSFERASE WBBK-RELATED"/>
    <property type="match status" value="1"/>
</dbReference>
<gene>
    <name evidence="4" type="ORF">E2F50_15810</name>
</gene>
<feature type="domain" description="Glycosyl transferase family 1" evidence="2">
    <location>
        <begin position="183"/>
        <end position="325"/>
    </location>
</feature>
<dbReference type="CDD" id="cd03801">
    <property type="entry name" value="GT4_PimA-like"/>
    <property type="match status" value="1"/>
</dbReference>
<keyword evidence="5" id="KW-1185">Reference proteome</keyword>
<evidence type="ECO:0000313" key="5">
    <source>
        <dbReference type="Proteomes" id="UP000295238"/>
    </source>
</evidence>
<dbReference type="SUPFAM" id="SSF53756">
    <property type="entry name" value="UDP-Glycosyltransferase/glycogen phosphorylase"/>
    <property type="match status" value="1"/>
</dbReference>
<dbReference type="Pfam" id="PF13439">
    <property type="entry name" value="Glyco_transf_4"/>
    <property type="match status" value="1"/>
</dbReference>
<dbReference type="GO" id="GO:0016757">
    <property type="term" value="F:glycosyltransferase activity"/>
    <property type="evidence" value="ECO:0007669"/>
    <property type="project" value="InterPro"/>
</dbReference>
<protein>
    <submittedName>
        <fullName evidence="4">Glycosyltransferase</fullName>
    </submittedName>
</protein>
<dbReference type="EMBL" id="SMTL01000004">
    <property type="protein sequence ID" value="TDK34608.1"/>
    <property type="molecule type" value="Genomic_DNA"/>
</dbReference>
<sequence>MTIDAVGGVWRYAMDLAAGLREQGIVVVFAGLGPKPSAAQHQEAEALGRLCWLDDAALDWMVEEESALANVGALLADMAAQENVDLLHLNLPSQANGLDTALPVVVVSHSCVVTWFSGVRKSPVPESWRWHFTINRNGFDRASVVVAPSRSHADMLENAYGKIDHLKVVHNASRTPFSSGNKENLVLAAGRWWDDGKNGRVVDEAAERLHWPLVMAGSNQGPSGQYLPIRHAMHRGELSHEAVMALMKRSAIFVSPSLYEPFGLAPLEAARTGNALVLADIPTYRELWEGCALFVDPQDAEAFATAINRLCDDAALRSELSEKASARSAAFGPEPQAEAMASVYADLLRHKMTLTAAE</sequence>
<comment type="caution">
    <text evidence="4">The sequence shown here is derived from an EMBL/GenBank/DDBJ whole genome shotgun (WGS) entry which is preliminary data.</text>
</comment>
<name>A0A4R5UGE1_9HYPH</name>
<organism evidence="4 5">
    <name type="scientific">Rhizobium deserti</name>
    <dbReference type="NCBI Taxonomy" id="2547961"/>
    <lineage>
        <taxon>Bacteria</taxon>
        <taxon>Pseudomonadati</taxon>
        <taxon>Pseudomonadota</taxon>
        <taxon>Alphaproteobacteria</taxon>
        <taxon>Hyphomicrobiales</taxon>
        <taxon>Rhizobiaceae</taxon>
        <taxon>Rhizobium/Agrobacterium group</taxon>
        <taxon>Rhizobium</taxon>
    </lineage>
</organism>
<dbReference type="Gene3D" id="3.40.50.2000">
    <property type="entry name" value="Glycogen Phosphorylase B"/>
    <property type="match status" value="2"/>
</dbReference>
<evidence type="ECO:0000259" key="3">
    <source>
        <dbReference type="Pfam" id="PF13439"/>
    </source>
</evidence>
<evidence type="ECO:0000259" key="2">
    <source>
        <dbReference type="Pfam" id="PF00534"/>
    </source>
</evidence>